<dbReference type="SUPFAM" id="SSF55144">
    <property type="entry name" value="LigT-like"/>
    <property type="match status" value="1"/>
</dbReference>
<gene>
    <name evidence="1" type="ORF">PHISCL_01401</name>
</gene>
<keyword evidence="2" id="KW-1185">Reference proteome</keyword>
<reference evidence="2" key="1">
    <citation type="submission" date="2017-02" db="EMBL/GenBank/DDBJ databases">
        <authorList>
            <person name="Tafer H."/>
            <person name="Lopandic K."/>
        </authorList>
    </citation>
    <scope>NUCLEOTIDE SEQUENCE [LARGE SCALE GENOMIC DNA]</scope>
    <source>
        <strain evidence="2">CBS 366.77</strain>
    </source>
</reference>
<dbReference type="InterPro" id="IPR009097">
    <property type="entry name" value="Cyclic_Pdiesterase"/>
</dbReference>
<dbReference type="EMBL" id="MVGC01000026">
    <property type="protein sequence ID" value="RJE26243.1"/>
    <property type="molecule type" value="Genomic_DNA"/>
</dbReference>
<dbReference type="Gene3D" id="3.90.1140.10">
    <property type="entry name" value="Cyclic phosphodiesterase"/>
    <property type="match status" value="1"/>
</dbReference>
<evidence type="ECO:0008006" key="3">
    <source>
        <dbReference type="Google" id="ProtNLM"/>
    </source>
</evidence>
<proteinExistence type="predicted"/>
<dbReference type="Proteomes" id="UP000266188">
    <property type="component" value="Unassembled WGS sequence"/>
</dbReference>
<name>A0A3A2ZV85_9EURO</name>
<protein>
    <recommendedName>
        <fullName evidence="3">RNA ligase/cyclic nucleotide phosphodiesterase</fullName>
    </recommendedName>
</protein>
<accession>A0A3A2ZV85</accession>
<evidence type="ECO:0000313" key="1">
    <source>
        <dbReference type="EMBL" id="RJE26243.1"/>
    </source>
</evidence>
<dbReference type="STRING" id="2070753.A0A3A2ZV85"/>
<evidence type="ECO:0000313" key="2">
    <source>
        <dbReference type="Proteomes" id="UP000266188"/>
    </source>
</evidence>
<comment type="caution">
    <text evidence="1">The sequence shown here is derived from an EMBL/GenBank/DDBJ whole genome shotgun (WGS) entry which is preliminary data.</text>
</comment>
<sequence length="313" mass="35556">MAQITLENPFQQLITDCDGDSGLLQDRYEAHRSARNAQYAAKILSPNFSGWQVDGILKKLHENSNNRESQFVDTRNNLAIWARPPRHIQELIAEIQEEIRNVAPGLWFTPPDCLHMTTLEITNSQTSSEINTLVSCLEERDVVPEIIDHTLMHCIRLIRPMVNYDTSALALSFIPAPTPSNSQTHSAADGAYTYHHLRRDVCEQVMSAGIKMNTRYTAPSAHITIARFITQKGFQLEEANPDKPRVDKNRVRRLIETIEVINHKLQHEYWSNENRAMISKGEWCVGQEKGLEIHGGRSWYGGGEAFHVGKGFD</sequence>
<organism evidence="1 2">
    <name type="scientific">Aspergillus sclerotialis</name>
    <dbReference type="NCBI Taxonomy" id="2070753"/>
    <lineage>
        <taxon>Eukaryota</taxon>
        <taxon>Fungi</taxon>
        <taxon>Dikarya</taxon>
        <taxon>Ascomycota</taxon>
        <taxon>Pezizomycotina</taxon>
        <taxon>Eurotiomycetes</taxon>
        <taxon>Eurotiomycetidae</taxon>
        <taxon>Eurotiales</taxon>
        <taxon>Aspergillaceae</taxon>
        <taxon>Aspergillus</taxon>
        <taxon>Aspergillus subgen. Polypaecilum</taxon>
    </lineage>
</organism>
<dbReference type="AlphaFoldDB" id="A0A3A2ZV85"/>
<dbReference type="OrthoDB" id="2967263at2759"/>